<keyword evidence="21" id="KW-1185">Reference proteome</keyword>
<evidence type="ECO:0000256" key="10">
    <source>
        <dbReference type="ARBA" id="ARBA00038890"/>
    </source>
</evidence>
<name>A0AA40CPJ9_9PEZI</name>
<feature type="compositionally biased region" description="Basic and acidic residues" evidence="18">
    <location>
        <begin position="357"/>
        <end position="374"/>
    </location>
</feature>
<keyword evidence="5" id="KW-0819">tRNA processing</keyword>
<accession>A0AA40CPJ9</accession>
<keyword evidence="4" id="KW-0507">mRNA processing</keyword>
<evidence type="ECO:0000256" key="12">
    <source>
        <dbReference type="ARBA" id="ARBA00047287"/>
    </source>
</evidence>
<evidence type="ECO:0000256" key="5">
    <source>
        <dbReference type="ARBA" id="ARBA00022694"/>
    </source>
</evidence>
<comment type="cofactor">
    <cofactor evidence="1">
        <name>FMN</name>
        <dbReference type="ChEBI" id="CHEBI:58210"/>
    </cofactor>
</comment>
<dbReference type="InterPro" id="IPR018517">
    <property type="entry name" value="tRNA_hU_synthase_CS"/>
</dbReference>
<dbReference type="CDD" id="cd02801">
    <property type="entry name" value="DUS_like_FMN"/>
    <property type="match status" value="1"/>
</dbReference>
<evidence type="ECO:0000256" key="17">
    <source>
        <dbReference type="ARBA" id="ARBA00049467"/>
    </source>
</evidence>
<dbReference type="PROSITE" id="PS01136">
    <property type="entry name" value="UPF0034"/>
    <property type="match status" value="1"/>
</dbReference>
<feature type="region of interest" description="Disordered" evidence="18">
    <location>
        <begin position="92"/>
        <end position="114"/>
    </location>
</feature>
<evidence type="ECO:0000313" key="21">
    <source>
        <dbReference type="Proteomes" id="UP001174936"/>
    </source>
</evidence>
<evidence type="ECO:0000259" key="19">
    <source>
        <dbReference type="Pfam" id="PF01207"/>
    </source>
</evidence>
<evidence type="ECO:0000256" key="14">
    <source>
        <dbReference type="ARBA" id="ARBA00048342"/>
    </source>
</evidence>
<comment type="caution">
    <text evidence="20">The sequence shown here is derived from an EMBL/GenBank/DDBJ whole genome shotgun (WGS) entry which is preliminary data.</text>
</comment>
<dbReference type="GO" id="GO:0050660">
    <property type="term" value="F:flavin adenine dinucleotide binding"/>
    <property type="evidence" value="ECO:0007669"/>
    <property type="project" value="InterPro"/>
</dbReference>
<comment type="catalytic activity">
    <reaction evidence="13">
        <text>5,6-dihydrouridine(16) in tRNA + NADP(+) = uridine(16) in tRNA + NADPH + H(+)</text>
        <dbReference type="Rhea" id="RHEA:53376"/>
        <dbReference type="Rhea" id="RHEA-COMP:13543"/>
        <dbReference type="Rhea" id="RHEA-COMP:13544"/>
        <dbReference type="ChEBI" id="CHEBI:15378"/>
        <dbReference type="ChEBI" id="CHEBI:57783"/>
        <dbReference type="ChEBI" id="CHEBI:58349"/>
        <dbReference type="ChEBI" id="CHEBI:65315"/>
        <dbReference type="ChEBI" id="CHEBI:74443"/>
        <dbReference type="EC" id="1.3.1.88"/>
    </reaction>
    <physiologicalReaction direction="right-to-left" evidence="13">
        <dbReference type="Rhea" id="RHEA:53378"/>
    </physiologicalReaction>
</comment>
<feature type="domain" description="DUS-like FMN-binding" evidence="19">
    <location>
        <begin position="36"/>
        <end position="291"/>
    </location>
</feature>
<evidence type="ECO:0000256" key="16">
    <source>
        <dbReference type="ARBA" id="ARBA00049447"/>
    </source>
</evidence>
<dbReference type="Pfam" id="PF01207">
    <property type="entry name" value="Dus"/>
    <property type="match status" value="1"/>
</dbReference>
<comment type="catalytic activity">
    <reaction evidence="16">
        <text>a 5,6-dihydrouridine in mRNA + NADP(+) = a uridine in mRNA + NADPH + H(+)</text>
        <dbReference type="Rhea" id="RHEA:69855"/>
        <dbReference type="Rhea" id="RHEA-COMP:14658"/>
        <dbReference type="Rhea" id="RHEA-COMP:17789"/>
        <dbReference type="ChEBI" id="CHEBI:15378"/>
        <dbReference type="ChEBI" id="CHEBI:57783"/>
        <dbReference type="ChEBI" id="CHEBI:58349"/>
        <dbReference type="ChEBI" id="CHEBI:65315"/>
        <dbReference type="ChEBI" id="CHEBI:74443"/>
    </reaction>
    <physiologicalReaction direction="right-to-left" evidence="16">
        <dbReference type="Rhea" id="RHEA:69857"/>
    </physiologicalReaction>
</comment>
<dbReference type="AlphaFoldDB" id="A0AA40CPJ9"/>
<keyword evidence="3" id="KW-0288">FMN</keyword>
<comment type="catalytic activity">
    <reaction evidence="15">
        <text>5,6-dihydrouridine(16) in tRNA + NAD(+) = uridine(16) in tRNA + NADH + H(+)</text>
        <dbReference type="Rhea" id="RHEA:53380"/>
        <dbReference type="Rhea" id="RHEA-COMP:13543"/>
        <dbReference type="Rhea" id="RHEA-COMP:13544"/>
        <dbReference type="ChEBI" id="CHEBI:15378"/>
        <dbReference type="ChEBI" id="CHEBI:57540"/>
        <dbReference type="ChEBI" id="CHEBI:57945"/>
        <dbReference type="ChEBI" id="CHEBI:65315"/>
        <dbReference type="ChEBI" id="CHEBI:74443"/>
        <dbReference type="EC" id="1.3.1.88"/>
    </reaction>
    <physiologicalReaction direction="right-to-left" evidence="15">
        <dbReference type="Rhea" id="RHEA:53382"/>
    </physiologicalReaction>
</comment>
<reference evidence="20" key="1">
    <citation type="submission" date="2023-06" db="EMBL/GenBank/DDBJ databases">
        <title>Genome-scale phylogeny and comparative genomics of the fungal order Sordariales.</title>
        <authorList>
            <consortium name="Lawrence Berkeley National Laboratory"/>
            <person name="Hensen N."/>
            <person name="Bonometti L."/>
            <person name="Westerberg I."/>
            <person name="Brannstrom I.O."/>
            <person name="Guillou S."/>
            <person name="Cros-Aarteil S."/>
            <person name="Calhoun S."/>
            <person name="Haridas S."/>
            <person name="Kuo A."/>
            <person name="Mondo S."/>
            <person name="Pangilinan J."/>
            <person name="Riley R."/>
            <person name="Labutti K."/>
            <person name="Andreopoulos B."/>
            <person name="Lipzen A."/>
            <person name="Chen C."/>
            <person name="Yanf M."/>
            <person name="Daum C."/>
            <person name="Ng V."/>
            <person name="Clum A."/>
            <person name="Steindorff A."/>
            <person name="Ohm R."/>
            <person name="Martin F."/>
            <person name="Silar P."/>
            <person name="Natvig D."/>
            <person name="Lalanne C."/>
            <person name="Gautier V."/>
            <person name="Ament-Velasquez S.L."/>
            <person name="Kruys A."/>
            <person name="Hutchinson M.I."/>
            <person name="Powell A.J."/>
            <person name="Barry K."/>
            <person name="Miller A.N."/>
            <person name="Grigoriev I.V."/>
            <person name="Debuchy R."/>
            <person name="Gladieux P."/>
            <person name="Thoren M.H."/>
            <person name="Johannesson H."/>
        </authorList>
    </citation>
    <scope>NUCLEOTIDE SEQUENCE</scope>
    <source>
        <strain evidence="20">SMH2532-1</strain>
    </source>
</reference>
<evidence type="ECO:0000256" key="2">
    <source>
        <dbReference type="ARBA" id="ARBA00022630"/>
    </source>
</evidence>
<evidence type="ECO:0000256" key="1">
    <source>
        <dbReference type="ARBA" id="ARBA00001917"/>
    </source>
</evidence>
<comment type="catalytic activity">
    <reaction evidence="17">
        <text>5,6-dihydrouridine(17) in tRNA + NADP(+) = uridine(17) in tRNA + NADPH + H(+)</text>
        <dbReference type="Rhea" id="RHEA:53368"/>
        <dbReference type="Rhea" id="RHEA-COMP:13541"/>
        <dbReference type="Rhea" id="RHEA-COMP:13542"/>
        <dbReference type="ChEBI" id="CHEBI:15378"/>
        <dbReference type="ChEBI" id="CHEBI:57783"/>
        <dbReference type="ChEBI" id="CHEBI:58349"/>
        <dbReference type="ChEBI" id="CHEBI:65315"/>
        <dbReference type="ChEBI" id="CHEBI:74443"/>
        <dbReference type="EC" id="1.3.1.88"/>
    </reaction>
    <physiologicalReaction direction="right-to-left" evidence="17">
        <dbReference type="Rhea" id="RHEA:53370"/>
    </physiologicalReaction>
</comment>
<evidence type="ECO:0000256" key="15">
    <source>
        <dbReference type="ARBA" id="ARBA00048934"/>
    </source>
</evidence>
<evidence type="ECO:0000256" key="8">
    <source>
        <dbReference type="ARBA" id="ARBA00023027"/>
    </source>
</evidence>
<dbReference type="InterPro" id="IPR013785">
    <property type="entry name" value="Aldolase_TIM"/>
</dbReference>
<dbReference type="InterPro" id="IPR035587">
    <property type="entry name" value="DUS-like_FMN-bd"/>
</dbReference>
<keyword evidence="8" id="KW-0520">NAD</keyword>
<evidence type="ECO:0000256" key="6">
    <source>
        <dbReference type="ARBA" id="ARBA00022857"/>
    </source>
</evidence>
<evidence type="ECO:0000256" key="4">
    <source>
        <dbReference type="ARBA" id="ARBA00022664"/>
    </source>
</evidence>
<evidence type="ECO:0000256" key="18">
    <source>
        <dbReference type="SAM" id="MobiDB-lite"/>
    </source>
</evidence>
<feature type="compositionally biased region" description="Basic and acidic residues" evidence="18">
    <location>
        <begin position="499"/>
        <end position="517"/>
    </location>
</feature>
<evidence type="ECO:0000256" key="7">
    <source>
        <dbReference type="ARBA" id="ARBA00023002"/>
    </source>
</evidence>
<gene>
    <name evidence="20" type="ORF">B0T16DRAFT_353206</name>
</gene>
<comment type="catalytic activity">
    <reaction evidence="14">
        <text>a 5,6-dihydrouridine in mRNA + NAD(+) = a uridine in mRNA + NADH + H(+)</text>
        <dbReference type="Rhea" id="RHEA:69851"/>
        <dbReference type="Rhea" id="RHEA-COMP:14658"/>
        <dbReference type="Rhea" id="RHEA-COMP:17789"/>
        <dbReference type="ChEBI" id="CHEBI:15378"/>
        <dbReference type="ChEBI" id="CHEBI:57540"/>
        <dbReference type="ChEBI" id="CHEBI:57945"/>
        <dbReference type="ChEBI" id="CHEBI:65315"/>
        <dbReference type="ChEBI" id="CHEBI:74443"/>
    </reaction>
    <physiologicalReaction direction="right-to-left" evidence="14">
        <dbReference type="Rhea" id="RHEA:69853"/>
    </physiologicalReaction>
</comment>
<dbReference type="Proteomes" id="UP001174936">
    <property type="component" value="Unassembled WGS sequence"/>
</dbReference>
<evidence type="ECO:0000256" key="13">
    <source>
        <dbReference type="ARBA" id="ARBA00047652"/>
    </source>
</evidence>
<dbReference type="EMBL" id="JAULSV010000004">
    <property type="protein sequence ID" value="KAK0646611.1"/>
    <property type="molecule type" value="Genomic_DNA"/>
</dbReference>
<comment type="similarity">
    <text evidence="9">Belongs to the Dus family. Dus1 subfamily.</text>
</comment>
<dbReference type="GO" id="GO:0006397">
    <property type="term" value="P:mRNA processing"/>
    <property type="evidence" value="ECO:0007669"/>
    <property type="project" value="UniProtKB-KW"/>
</dbReference>
<keyword evidence="2" id="KW-0285">Flavoprotein</keyword>
<dbReference type="GO" id="GO:0017150">
    <property type="term" value="F:tRNA dihydrouridine synthase activity"/>
    <property type="evidence" value="ECO:0007669"/>
    <property type="project" value="InterPro"/>
</dbReference>
<dbReference type="PANTHER" id="PTHR11082:SF5">
    <property type="entry name" value="TRNA-DIHYDROURIDINE(16_17) SYNTHASE [NAD(P)(+)]-LIKE"/>
    <property type="match status" value="1"/>
</dbReference>
<keyword evidence="7" id="KW-0560">Oxidoreductase</keyword>
<sequence>MAPEANAASQKCDATPKQKLHGRAFYESIGSPKYIVAPMVDQSEYAWRMLTRSFLSDAERPQVLAYTPMFHARLFADTQKYRDSHFQATHELLLPPSSDTETTPAPTTPFLDGNPSTDRPLFVQFCANDPAALLAAARIVAPHCDAVDLNLGCPQGIARKGHYGAFLQEDQDLIFRLINTLHLHLDVPVTAKIRILDTREATLAYAQNVLRAGASILTVHGRRREQKGHLTGVADWETIRWLRGQLPRETVMFANGNVLEHGDLERCIEATGVDGVMSAEGNLSNPGIFAAAPAEGQGGRAYWRGRDGKWGWRVDEVFRRYLDIIYGALGREVPKRRALFVPGDEEGWLEVPVGLPGKKEGEPPRKKRRDEVAKGDEAVMRSPNVVGMQAHLFNLLRHLVSVHTDVRDALARVRMGDFETFEAILAMVEQKVARGLLDYKRTNGESIAEYLKVVAVEGIPDEESSAGAVRRCKRPWWVVQPIIRPLPAEALVKGAIRPTKKEMKQEEKKKEEEEAKTKTSNAEQKGPTASIPADLKSTEEKVNALKRKTSFAESELVSG</sequence>
<evidence type="ECO:0000256" key="9">
    <source>
        <dbReference type="ARBA" id="ARBA00038313"/>
    </source>
</evidence>
<organism evidence="20 21">
    <name type="scientific">Cercophora newfieldiana</name>
    <dbReference type="NCBI Taxonomy" id="92897"/>
    <lineage>
        <taxon>Eukaryota</taxon>
        <taxon>Fungi</taxon>
        <taxon>Dikarya</taxon>
        <taxon>Ascomycota</taxon>
        <taxon>Pezizomycotina</taxon>
        <taxon>Sordariomycetes</taxon>
        <taxon>Sordariomycetidae</taxon>
        <taxon>Sordariales</taxon>
        <taxon>Lasiosphaeriaceae</taxon>
        <taxon>Cercophora</taxon>
    </lineage>
</organism>
<evidence type="ECO:0000256" key="11">
    <source>
        <dbReference type="ARBA" id="ARBA00045934"/>
    </source>
</evidence>
<feature type="region of interest" description="Disordered" evidence="18">
    <location>
        <begin position="354"/>
        <end position="374"/>
    </location>
</feature>
<evidence type="ECO:0000256" key="3">
    <source>
        <dbReference type="ARBA" id="ARBA00022643"/>
    </source>
</evidence>
<dbReference type="PANTHER" id="PTHR11082">
    <property type="entry name" value="TRNA-DIHYDROURIDINE SYNTHASE"/>
    <property type="match status" value="1"/>
</dbReference>
<comment type="function">
    <text evidence="11">Catalyzes the synthesis of dihydrouridine, a modified base found in the D-loop of most tRNAs. Specifically modifies U47 in cytoplasmic tRNAs. Catalyzes the synthesis of dihydrouridine in some mRNAs, thereby affecting their translation.</text>
</comment>
<comment type="catalytic activity">
    <reaction evidence="12">
        <text>5,6-dihydrouridine(17) in tRNA + NAD(+) = uridine(17) in tRNA + NADH + H(+)</text>
        <dbReference type="Rhea" id="RHEA:53372"/>
        <dbReference type="Rhea" id="RHEA-COMP:13541"/>
        <dbReference type="Rhea" id="RHEA-COMP:13542"/>
        <dbReference type="ChEBI" id="CHEBI:15378"/>
        <dbReference type="ChEBI" id="CHEBI:57540"/>
        <dbReference type="ChEBI" id="CHEBI:57945"/>
        <dbReference type="ChEBI" id="CHEBI:65315"/>
        <dbReference type="ChEBI" id="CHEBI:74443"/>
        <dbReference type="EC" id="1.3.1.88"/>
    </reaction>
    <physiologicalReaction direction="right-to-left" evidence="12">
        <dbReference type="Rhea" id="RHEA:53374"/>
    </physiologicalReaction>
</comment>
<protein>
    <recommendedName>
        <fullName evidence="10">tRNA-dihydrouridine(16/17) synthase [NAD(P)(+)]</fullName>
        <ecNumber evidence="10">1.3.1.88</ecNumber>
    </recommendedName>
</protein>
<proteinExistence type="inferred from homology"/>
<dbReference type="SUPFAM" id="SSF51395">
    <property type="entry name" value="FMN-linked oxidoreductases"/>
    <property type="match status" value="1"/>
</dbReference>
<dbReference type="EC" id="1.3.1.88" evidence="10"/>
<keyword evidence="6" id="KW-0521">NADP</keyword>
<evidence type="ECO:0000313" key="20">
    <source>
        <dbReference type="EMBL" id="KAK0646611.1"/>
    </source>
</evidence>
<feature type="region of interest" description="Disordered" evidence="18">
    <location>
        <begin position="497"/>
        <end position="540"/>
    </location>
</feature>
<dbReference type="Gene3D" id="3.20.20.70">
    <property type="entry name" value="Aldolase class I"/>
    <property type="match status" value="1"/>
</dbReference>